<protein>
    <submittedName>
        <fullName evidence="6">FAD-dependent oxidoreductase</fullName>
    </submittedName>
</protein>
<organism evidence="6 7">
    <name type="scientific">Actinomyces israelii</name>
    <dbReference type="NCBI Taxonomy" id="1659"/>
    <lineage>
        <taxon>Bacteria</taxon>
        <taxon>Bacillati</taxon>
        <taxon>Actinomycetota</taxon>
        <taxon>Actinomycetes</taxon>
        <taxon>Actinomycetales</taxon>
        <taxon>Actinomycetaceae</taxon>
        <taxon>Actinomyces</taxon>
    </lineage>
</organism>
<keyword evidence="5" id="KW-0411">Iron-sulfur</keyword>
<keyword evidence="4" id="KW-0408">Iron</keyword>
<keyword evidence="3" id="KW-0560">Oxidoreductase</keyword>
<keyword evidence="1" id="KW-0004">4Fe-4S</keyword>
<dbReference type="Gene3D" id="3.50.50.60">
    <property type="entry name" value="FAD/NAD(P)-binding domain"/>
    <property type="match status" value="1"/>
</dbReference>
<evidence type="ECO:0000256" key="1">
    <source>
        <dbReference type="ARBA" id="ARBA00022485"/>
    </source>
</evidence>
<dbReference type="Pfam" id="PF12831">
    <property type="entry name" value="FAD_oxidored"/>
    <property type="match status" value="1"/>
</dbReference>
<dbReference type="SUPFAM" id="SSF51905">
    <property type="entry name" value="FAD/NAD(P)-binding domain"/>
    <property type="match status" value="1"/>
</dbReference>
<proteinExistence type="predicted"/>
<dbReference type="PANTHER" id="PTHR43498">
    <property type="entry name" value="FERREDOXIN:COB-COM HETERODISULFIDE REDUCTASE SUBUNIT A"/>
    <property type="match status" value="1"/>
</dbReference>
<dbReference type="PANTHER" id="PTHR43498:SF1">
    <property type="entry name" value="COB--COM HETERODISULFIDE REDUCTASE IRON-SULFUR SUBUNIT A"/>
    <property type="match status" value="1"/>
</dbReference>
<evidence type="ECO:0000256" key="5">
    <source>
        <dbReference type="ARBA" id="ARBA00023014"/>
    </source>
</evidence>
<evidence type="ECO:0000313" key="6">
    <source>
        <dbReference type="EMBL" id="MCZ0859557.1"/>
    </source>
</evidence>
<evidence type="ECO:0000256" key="4">
    <source>
        <dbReference type="ARBA" id="ARBA00023004"/>
    </source>
</evidence>
<dbReference type="InterPro" id="IPR039650">
    <property type="entry name" value="HdrA-like"/>
</dbReference>
<evidence type="ECO:0000256" key="3">
    <source>
        <dbReference type="ARBA" id="ARBA00023002"/>
    </source>
</evidence>
<name>A0ABT4IE71_9ACTO</name>
<comment type="caution">
    <text evidence="6">The sequence shown here is derived from an EMBL/GenBank/DDBJ whole genome shotgun (WGS) entry which is preliminary data.</text>
</comment>
<evidence type="ECO:0000256" key="2">
    <source>
        <dbReference type="ARBA" id="ARBA00022723"/>
    </source>
</evidence>
<dbReference type="Proteomes" id="UP001072034">
    <property type="component" value="Unassembled WGS sequence"/>
</dbReference>
<dbReference type="EMBL" id="JAPTMY010000064">
    <property type="protein sequence ID" value="MCZ0859557.1"/>
    <property type="molecule type" value="Genomic_DNA"/>
</dbReference>
<gene>
    <name evidence="6" type="ORF">OHJ16_16115</name>
</gene>
<accession>A0ABT4IE71</accession>
<dbReference type="PRINTS" id="PR00411">
    <property type="entry name" value="PNDRDTASEI"/>
</dbReference>
<evidence type="ECO:0000313" key="7">
    <source>
        <dbReference type="Proteomes" id="UP001072034"/>
    </source>
</evidence>
<keyword evidence="2" id="KW-0479">Metal-binding</keyword>
<dbReference type="InterPro" id="IPR036188">
    <property type="entry name" value="FAD/NAD-bd_sf"/>
</dbReference>
<keyword evidence="7" id="KW-1185">Reference proteome</keyword>
<dbReference type="RefSeq" id="WP_268918737.1">
    <property type="nucleotide sequence ID" value="NZ_JAPTMY010000064.1"/>
</dbReference>
<sequence length="476" mass="50764">MVDLTSTTTDSAAPQRRPSLSETWDVIVVGGGPGGVSAAVAAARTGARTLLIEQCGYLGGALTAMGVSPMMTFHAGGTQVVRGIPAEVVERLVARGWSPGHIEDPVGFASSVTPFAPEGLKIVLDEICEESGVAVLFHSTLIDCVADDSLVRAIRVTSKRGPMTLRAHVFVDATGDADLAAAAGVPTRQGRDGDGATQPMTMNLKVYGVDSRALDEFQRLHPDQTYQGDGARVARSARSGISGAYRILAEARSRGDLSYEREAVLAFEGAVPGEFTINMSRIAGLDPTDPLERSRAEVIGRRQADETVRFLRAHVPGFEHCRLMGTGPSIGVRESRRIRGMHELTARELVTNTMFDDAVSMGGYPIDLHDPDGRSTTHYVSLREGSWYSIPYRSLVPRELGNLIVAGRCLSATQDALAAVRVTPVVMGFSQASGTAAALAARTDAVTDLRTLDATALRTRLTADGVFLDAYRERRG</sequence>
<reference evidence="6" key="1">
    <citation type="submission" date="2022-10" db="EMBL/GenBank/DDBJ databases">
        <title>Genome sequence of Actinomyces israelii ATCC 10048.</title>
        <authorList>
            <person name="Watt R.M."/>
            <person name="Tong W.M."/>
        </authorList>
    </citation>
    <scope>NUCLEOTIDE SEQUENCE</scope>
    <source>
        <strain evidence="6">ATCC 10048</strain>
    </source>
</reference>